<keyword evidence="1" id="KW-0813">Transport</keyword>
<evidence type="ECO:0000256" key="3">
    <source>
        <dbReference type="ARBA" id="ARBA00022723"/>
    </source>
</evidence>
<dbReference type="InterPro" id="IPR007419">
    <property type="entry name" value="BFD-like_2Fe2S-bd_dom"/>
</dbReference>
<keyword evidence="3" id="KW-0479">Metal-binding</keyword>
<keyword evidence="6" id="KW-0411">Iron-sulfur</keyword>
<evidence type="ECO:0000256" key="4">
    <source>
        <dbReference type="ARBA" id="ARBA00022982"/>
    </source>
</evidence>
<keyword evidence="2" id="KW-0001">2Fe-2S</keyword>
<name>A0ABY6GI43_9PROT</name>
<dbReference type="Proteomes" id="UP001163831">
    <property type="component" value="Chromosome"/>
</dbReference>
<dbReference type="InterPro" id="IPR052371">
    <property type="entry name" value="BFD-associated_ferredoxin"/>
</dbReference>
<dbReference type="PANTHER" id="PTHR37424:SF1">
    <property type="entry name" value="BACTERIOFERRITIN-ASSOCIATED FERREDOXIN"/>
    <property type="match status" value="1"/>
</dbReference>
<dbReference type="RefSeq" id="WP_319806763.1">
    <property type="nucleotide sequence ID" value="NZ_CP107052.1"/>
</dbReference>
<feature type="domain" description="BFD-like [2Fe-2S]-binding" evidence="9">
    <location>
        <begin position="2"/>
        <end position="51"/>
    </location>
</feature>
<dbReference type="Pfam" id="PF04324">
    <property type="entry name" value="Fer2_BFD"/>
    <property type="match status" value="1"/>
</dbReference>
<organism evidence="10 11">
    <name type="scientific">Candidatus Kirkpatrickella diaphorinae</name>
    <dbReference type="NCBI Taxonomy" id="2984322"/>
    <lineage>
        <taxon>Bacteria</taxon>
        <taxon>Pseudomonadati</taxon>
        <taxon>Pseudomonadota</taxon>
        <taxon>Alphaproteobacteria</taxon>
        <taxon>Acetobacterales</taxon>
        <taxon>Acetobacteraceae</taxon>
        <taxon>Candidatus Kirkpatrickella</taxon>
    </lineage>
</organism>
<evidence type="ECO:0000313" key="10">
    <source>
        <dbReference type="EMBL" id="UYH51169.1"/>
    </source>
</evidence>
<keyword evidence="5" id="KW-0408">Iron</keyword>
<dbReference type="InterPro" id="IPR041854">
    <property type="entry name" value="BFD-like_2Fe2S-bd_dom_sf"/>
</dbReference>
<protein>
    <recommendedName>
        <fullName evidence="7">Bacterioferritin-associated ferredoxin</fullName>
    </recommendedName>
</protein>
<sequence length="90" mass="9654">MIICSCNVLTDYDVAEAAREGATRARDVYAARGCKPQCGACIPVMQDVLRELAEAGACQIEGQPYRARQPARATHEGCGHCLSLSENQLA</sequence>
<comment type="similarity">
    <text evidence="8">Belongs to the Bfd family.</text>
</comment>
<evidence type="ECO:0000313" key="11">
    <source>
        <dbReference type="Proteomes" id="UP001163831"/>
    </source>
</evidence>
<evidence type="ECO:0000256" key="5">
    <source>
        <dbReference type="ARBA" id="ARBA00023004"/>
    </source>
</evidence>
<accession>A0ABY6GI43</accession>
<keyword evidence="11" id="KW-1185">Reference proteome</keyword>
<reference evidence="10" key="1">
    <citation type="submission" date="2022-10" db="EMBL/GenBank/DDBJ databases">
        <title>Candidatus Kirkpatrella diaphorinas gen. nov., sp. nov., an uncultured endosymbiont identified in a population of Diaphorina citri from Hawaii.</title>
        <authorList>
            <person name="Henry E.M."/>
            <person name="Carlson C.R."/>
            <person name="Kuo Y.-W."/>
        </authorList>
    </citation>
    <scope>NUCLEOTIDE SEQUENCE</scope>
    <source>
        <strain evidence="10">CADCRV1</strain>
    </source>
</reference>
<evidence type="ECO:0000256" key="1">
    <source>
        <dbReference type="ARBA" id="ARBA00022448"/>
    </source>
</evidence>
<proteinExistence type="inferred from homology"/>
<keyword evidence="4" id="KW-0249">Electron transport</keyword>
<evidence type="ECO:0000256" key="7">
    <source>
        <dbReference type="ARBA" id="ARBA00039386"/>
    </source>
</evidence>
<evidence type="ECO:0000256" key="2">
    <source>
        <dbReference type="ARBA" id="ARBA00022714"/>
    </source>
</evidence>
<evidence type="ECO:0000256" key="8">
    <source>
        <dbReference type="ARBA" id="ARBA00046332"/>
    </source>
</evidence>
<dbReference type="EMBL" id="CP107052">
    <property type="protein sequence ID" value="UYH51169.1"/>
    <property type="molecule type" value="Genomic_DNA"/>
</dbReference>
<dbReference type="Gene3D" id="1.10.10.1100">
    <property type="entry name" value="BFD-like [2Fe-2S]-binding domain"/>
    <property type="match status" value="1"/>
</dbReference>
<gene>
    <name evidence="10" type="ORF">N5W20_08785</name>
</gene>
<evidence type="ECO:0000259" key="9">
    <source>
        <dbReference type="Pfam" id="PF04324"/>
    </source>
</evidence>
<evidence type="ECO:0000256" key="6">
    <source>
        <dbReference type="ARBA" id="ARBA00023014"/>
    </source>
</evidence>
<dbReference type="PANTHER" id="PTHR37424">
    <property type="entry name" value="BACTERIOFERRITIN-ASSOCIATED FERREDOXIN"/>
    <property type="match status" value="1"/>
</dbReference>